<gene>
    <name evidence="1" type="ordered locus">HRM2_46580</name>
</gene>
<organism evidence="1 2">
    <name type="scientific">Desulforapulum autotrophicum (strain ATCC 43914 / DSM 3382 / VKM B-1955 / HRM2)</name>
    <name type="common">Desulfobacterium autotrophicum</name>
    <dbReference type="NCBI Taxonomy" id="177437"/>
    <lineage>
        <taxon>Bacteria</taxon>
        <taxon>Pseudomonadati</taxon>
        <taxon>Thermodesulfobacteriota</taxon>
        <taxon>Desulfobacteria</taxon>
        <taxon>Desulfobacterales</taxon>
        <taxon>Desulfobacteraceae</taxon>
        <taxon>Desulforapulum</taxon>
    </lineage>
</organism>
<name>C0QGD5_DESAH</name>
<proteinExistence type="predicted"/>
<reference evidence="1 2" key="1">
    <citation type="journal article" date="2009" name="Environ. Microbiol.">
        <title>Genome sequence of Desulfobacterium autotrophicum HRM2, a marine sulfate reducer oxidizing organic carbon completely to carbon dioxide.</title>
        <authorList>
            <person name="Strittmatter A.W."/>
            <person name="Liesegang H."/>
            <person name="Rabus R."/>
            <person name="Decker I."/>
            <person name="Amann J."/>
            <person name="Andres S."/>
            <person name="Henne A."/>
            <person name="Fricke W.F."/>
            <person name="Martinez-Arias R."/>
            <person name="Bartels D."/>
            <person name="Goesmann A."/>
            <person name="Krause L."/>
            <person name="Puehler A."/>
            <person name="Klenk H.P."/>
            <person name="Richter M."/>
            <person name="Schuler M."/>
            <person name="Gloeckner F.O."/>
            <person name="Meyerdierks A."/>
            <person name="Gottschalk G."/>
            <person name="Amann R."/>
        </authorList>
    </citation>
    <scope>NUCLEOTIDE SEQUENCE [LARGE SCALE GENOMIC DNA]</scope>
    <source>
        <strain evidence="2">ATCC 43914 / DSM 3382 / HRM2</strain>
    </source>
</reference>
<dbReference type="Proteomes" id="UP000000442">
    <property type="component" value="Chromosome"/>
</dbReference>
<dbReference type="HOGENOM" id="CLU_2507200_0_0_7"/>
<dbReference type="EMBL" id="CP001087">
    <property type="protein sequence ID" value="ACN17714.1"/>
    <property type="molecule type" value="Genomic_DNA"/>
</dbReference>
<protein>
    <submittedName>
        <fullName evidence="1">Uncharacterized protein</fullName>
    </submittedName>
</protein>
<accession>C0QGD5</accession>
<dbReference type="AlphaFoldDB" id="C0QGD5"/>
<keyword evidence="2" id="KW-1185">Reference proteome</keyword>
<evidence type="ECO:0000313" key="1">
    <source>
        <dbReference type="EMBL" id="ACN17714.1"/>
    </source>
</evidence>
<dbReference type="KEGG" id="dat:HRM2_46580"/>
<evidence type="ECO:0000313" key="2">
    <source>
        <dbReference type="Proteomes" id="UP000000442"/>
    </source>
</evidence>
<sequence>MLKRKAFSAQTFYMLPAVSGRQSWESLHSPAIAEHLEIGSIDNDIYSRQGDISLYQFYGIHIIIFPGFALPDKFFTGRNYDQGQK</sequence>